<dbReference type="AlphaFoldDB" id="B9X102"/>
<keyword evidence="5" id="KW-1133">Transmembrane helix</keyword>
<accession>B9X102</accession>
<keyword evidence="5" id="KW-0472">Membrane</keyword>
<evidence type="ECO:0000256" key="4">
    <source>
        <dbReference type="ARBA" id="ARBA00023317"/>
    </source>
</evidence>
<proteinExistence type="predicted"/>
<dbReference type="Pfam" id="PF02666">
    <property type="entry name" value="PS_Dcarbxylase"/>
    <property type="match status" value="1"/>
</dbReference>
<sequence length="280" mass="32904">MPNKKEKNKNFLYSNLNKRFWQRVLLKICISKIFNLLCSLYLKSFFSKLHLKKVIKKNNINLELFNKQKFSSYNDFFIRKYKQISFCHDPSIFISPGEGKISILPITKNSIYSIKGVNYHLSDLLKNNSLASSFLEGYFIILRLRPFDYHRYIFIDDGIQKKENIKKIKGKLHTVNPIAFKYFNVFHENSREYNILETKHFSTIIQIEVGALLVGKINNHPITSFQKGEEKGFFSFGGSTIILLMKKNKLIFDKIFIENSLKNIETKINIGDRLGYKMNI</sequence>
<dbReference type="PANTHER" id="PTHR10067:SF17">
    <property type="entry name" value="PHOSPHATIDYLSERINE DECARBOXYLASE PROENZYME 2"/>
    <property type="match status" value="1"/>
</dbReference>
<evidence type="ECO:0000256" key="2">
    <source>
        <dbReference type="ARBA" id="ARBA00023145"/>
    </source>
</evidence>
<reference evidence="6" key="1">
    <citation type="journal article" date="2009" name="FEMS Microbiol. Lett.">
        <title>Cloning of immunodominant membrane protein genes of phytoplasmas and their in planta expression.</title>
        <authorList>
            <person name="Kakizawa S."/>
            <person name="Oshima K."/>
            <person name="Ishii Y."/>
            <person name="Hoshi A."/>
            <person name="Maejima K."/>
            <person name="Jung H."/>
            <person name="Yamaji Y."/>
            <person name="Namba S."/>
        </authorList>
    </citation>
    <scope>NUCLEOTIDE SEQUENCE</scope>
    <source>
        <strain evidence="6">PWBK</strain>
    </source>
</reference>
<keyword evidence="2" id="KW-0865">Zymogen</keyword>
<dbReference type="GO" id="GO:0004609">
    <property type="term" value="F:phosphatidylserine decarboxylase activity"/>
    <property type="evidence" value="ECO:0007669"/>
    <property type="project" value="InterPro"/>
</dbReference>
<evidence type="ECO:0000256" key="3">
    <source>
        <dbReference type="ARBA" id="ARBA00023239"/>
    </source>
</evidence>
<dbReference type="GO" id="GO:0008654">
    <property type="term" value="P:phospholipid biosynthetic process"/>
    <property type="evidence" value="ECO:0007669"/>
    <property type="project" value="InterPro"/>
</dbReference>
<feature type="transmembrane region" description="Helical" evidence="5">
    <location>
        <begin position="20"/>
        <end position="42"/>
    </location>
</feature>
<evidence type="ECO:0000313" key="6">
    <source>
        <dbReference type="EMBL" id="BAH24249.1"/>
    </source>
</evidence>
<evidence type="ECO:0000256" key="1">
    <source>
        <dbReference type="ARBA" id="ARBA00022793"/>
    </source>
</evidence>
<keyword evidence="3" id="KW-0456">Lyase</keyword>
<keyword evidence="1" id="KW-0210">Decarboxylase</keyword>
<gene>
    <name evidence="6" type="primary">Psd</name>
</gene>
<protein>
    <submittedName>
        <fullName evidence="6">Phosphatidylserine decarboxylase</fullName>
    </submittedName>
</protein>
<evidence type="ECO:0000256" key="5">
    <source>
        <dbReference type="SAM" id="Phobius"/>
    </source>
</evidence>
<keyword evidence="5" id="KW-0812">Transmembrane</keyword>
<keyword evidence="4" id="KW-0670">Pyruvate</keyword>
<dbReference type="InterPro" id="IPR003817">
    <property type="entry name" value="PS_Dcarbxylase"/>
</dbReference>
<dbReference type="PANTHER" id="PTHR10067">
    <property type="entry name" value="PHOSPHATIDYLSERINE DECARBOXYLASE"/>
    <property type="match status" value="1"/>
</dbReference>
<dbReference type="EMBL" id="AB469013">
    <property type="protein sequence ID" value="BAH24249.1"/>
    <property type="molecule type" value="Genomic_DNA"/>
</dbReference>
<organism evidence="6">
    <name type="scientific">Korean potato witches'-broom phytoplasma</name>
    <dbReference type="NCBI Taxonomy" id="573073"/>
    <lineage>
        <taxon>Bacteria</taxon>
        <taxon>Bacillati</taxon>
        <taxon>Mycoplasmatota</taxon>
        <taxon>Mollicutes</taxon>
        <taxon>Acholeplasmatales</taxon>
        <taxon>Acholeplasmataceae</taxon>
        <taxon>Candidatus Phytoplasma</taxon>
    </lineage>
</organism>
<name>B9X102_9MOLU</name>